<sequence length="312" mass="32779">MAAADSATVVDAAPAPEVPEEIPAEEISVKPQRGRKAKAASVKKAEAPKEKKVKEVKAKEPKVPKVPKAKTPASHPTYLLMATEAIAALKERTGSSQYAIAKYLEDKYKTGLPPNFKKMLTTQLRNLTKAGKLVKVKNSFKLSDELKKPPKAAKPVSLPKASVKVAPKAKVVKKPAASRVKSKTARVGATKTKVSGAKATKATKPEVMATNAAKLKRPIKVSGASPKKATTKVSAPVRKTETAKKAVTAKKAPAAVETKKPVSGRKPPTVRKTSTPKKAPKSVKGPSAKAVKPVAKSKTAKAAGPPAKKAKK</sequence>
<dbReference type="GO" id="GO:0000786">
    <property type="term" value="C:nucleosome"/>
    <property type="evidence" value="ECO:0007669"/>
    <property type="project" value="InterPro"/>
</dbReference>
<feature type="region of interest" description="Disordered" evidence="6">
    <location>
        <begin position="1"/>
        <end position="72"/>
    </location>
</feature>
<evidence type="ECO:0000256" key="2">
    <source>
        <dbReference type="ARBA" id="ARBA00004286"/>
    </source>
</evidence>
<dbReference type="Gramene" id="Pp3c21_4670V3.1">
    <property type="protein sequence ID" value="Pp3c21_4670V3.1"/>
    <property type="gene ID" value="Pp3c21_4670"/>
</dbReference>
<evidence type="ECO:0000256" key="5">
    <source>
        <dbReference type="ARBA" id="ARBA00023242"/>
    </source>
</evidence>
<dbReference type="GO" id="GO:0005634">
    <property type="term" value="C:nucleus"/>
    <property type="evidence" value="ECO:0000318"/>
    <property type="project" value="GO_Central"/>
</dbReference>
<dbReference type="EnsemblPlants" id="Pp3c21_4670V3.2">
    <property type="protein sequence ID" value="Pp3c21_4670V3.2"/>
    <property type="gene ID" value="Pp3c21_4670"/>
</dbReference>
<reference evidence="8 10" key="2">
    <citation type="journal article" date="2018" name="Plant J.">
        <title>The Physcomitrella patens chromosome-scale assembly reveals moss genome structure and evolution.</title>
        <authorList>
            <person name="Lang D."/>
            <person name="Ullrich K.K."/>
            <person name="Murat F."/>
            <person name="Fuchs J."/>
            <person name="Jenkins J."/>
            <person name="Haas F.B."/>
            <person name="Piednoel M."/>
            <person name="Gundlach H."/>
            <person name="Van Bel M."/>
            <person name="Meyberg R."/>
            <person name="Vives C."/>
            <person name="Morata J."/>
            <person name="Symeonidi A."/>
            <person name="Hiss M."/>
            <person name="Muchero W."/>
            <person name="Kamisugi Y."/>
            <person name="Saleh O."/>
            <person name="Blanc G."/>
            <person name="Decker E.L."/>
            <person name="van Gessel N."/>
            <person name="Grimwood J."/>
            <person name="Hayes R.D."/>
            <person name="Graham S.W."/>
            <person name="Gunter L.E."/>
            <person name="McDaniel S.F."/>
            <person name="Hoernstein S.N.W."/>
            <person name="Larsson A."/>
            <person name="Li F.W."/>
            <person name="Perroud P.F."/>
            <person name="Phillips J."/>
            <person name="Ranjan P."/>
            <person name="Rokshar D.S."/>
            <person name="Rothfels C.J."/>
            <person name="Schneider L."/>
            <person name="Shu S."/>
            <person name="Stevenson D.W."/>
            <person name="Thummler F."/>
            <person name="Tillich M."/>
            <person name="Villarreal Aguilar J.C."/>
            <person name="Widiez T."/>
            <person name="Wong G.K."/>
            <person name="Wymore A."/>
            <person name="Zhang Y."/>
            <person name="Zimmer A.D."/>
            <person name="Quatrano R.S."/>
            <person name="Mayer K.F.X."/>
            <person name="Goodstein D."/>
            <person name="Casacuberta J.M."/>
            <person name="Vandepoele K."/>
            <person name="Reski R."/>
            <person name="Cuming A.C."/>
            <person name="Tuskan G.A."/>
            <person name="Maumus F."/>
            <person name="Salse J."/>
            <person name="Schmutz J."/>
            <person name="Rensing S.A."/>
        </authorList>
    </citation>
    <scope>NUCLEOTIDE SEQUENCE [LARGE SCALE GENOMIC DNA]</scope>
    <source>
        <strain evidence="9 10">cv. Gransden 2004</strain>
    </source>
</reference>
<protein>
    <recommendedName>
        <fullName evidence="7">H15 domain-containing protein</fullName>
    </recommendedName>
</protein>
<feature type="compositionally biased region" description="Low complexity" evidence="6">
    <location>
        <begin position="284"/>
        <end position="312"/>
    </location>
</feature>
<dbReference type="EnsemblPlants" id="Pp3c21_4670V3.1">
    <property type="protein sequence ID" value="Pp3c21_4670V3.1"/>
    <property type="gene ID" value="Pp3c21_4670"/>
</dbReference>
<keyword evidence="5" id="KW-0539">Nucleus</keyword>
<proteinExistence type="predicted"/>
<dbReference type="SUPFAM" id="SSF46785">
    <property type="entry name" value="Winged helix' DNA-binding domain"/>
    <property type="match status" value="1"/>
</dbReference>
<dbReference type="CDD" id="cd00073">
    <property type="entry name" value="H15"/>
    <property type="match status" value="1"/>
</dbReference>
<dbReference type="Gramene" id="Pp3c21_4670V3.2">
    <property type="protein sequence ID" value="Pp3c21_4670V3.2"/>
    <property type="gene ID" value="Pp3c21_4670"/>
</dbReference>
<keyword evidence="3" id="KW-0158">Chromosome</keyword>
<dbReference type="RefSeq" id="XP_024358927.1">
    <property type="nucleotide sequence ID" value="XM_024503159.2"/>
</dbReference>
<feature type="compositionally biased region" description="Low complexity" evidence="6">
    <location>
        <begin position="1"/>
        <end position="15"/>
    </location>
</feature>
<dbReference type="GO" id="GO:0030261">
    <property type="term" value="P:chromosome condensation"/>
    <property type="evidence" value="ECO:0000318"/>
    <property type="project" value="GO_Central"/>
</dbReference>
<dbReference type="FunFam" id="1.10.10.10:FF:000706">
    <property type="entry name" value="Histone H1 linker"/>
    <property type="match status" value="1"/>
</dbReference>
<name>A0A2K1IQP4_PHYPA</name>
<evidence type="ECO:0000313" key="9">
    <source>
        <dbReference type="EnsemblPlants" id="Pp3c21_4670V3.1"/>
    </source>
</evidence>
<dbReference type="GO" id="GO:0031492">
    <property type="term" value="F:nucleosomal DNA binding"/>
    <property type="evidence" value="ECO:0000318"/>
    <property type="project" value="GO_Central"/>
</dbReference>
<feature type="domain" description="H15" evidence="7">
    <location>
        <begin position="74"/>
        <end position="144"/>
    </location>
</feature>
<reference evidence="8 10" key="1">
    <citation type="journal article" date="2008" name="Science">
        <title>The Physcomitrella genome reveals evolutionary insights into the conquest of land by plants.</title>
        <authorList>
            <person name="Rensing S."/>
            <person name="Lang D."/>
            <person name="Zimmer A."/>
            <person name="Terry A."/>
            <person name="Salamov A."/>
            <person name="Shapiro H."/>
            <person name="Nishiyama T."/>
            <person name="Perroud P.-F."/>
            <person name="Lindquist E."/>
            <person name="Kamisugi Y."/>
            <person name="Tanahashi T."/>
            <person name="Sakakibara K."/>
            <person name="Fujita T."/>
            <person name="Oishi K."/>
            <person name="Shin-I T."/>
            <person name="Kuroki Y."/>
            <person name="Toyoda A."/>
            <person name="Suzuki Y."/>
            <person name="Hashimoto A."/>
            <person name="Yamaguchi K."/>
            <person name="Sugano A."/>
            <person name="Kohara Y."/>
            <person name="Fujiyama A."/>
            <person name="Anterola A."/>
            <person name="Aoki S."/>
            <person name="Ashton N."/>
            <person name="Barbazuk W.B."/>
            <person name="Barker E."/>
            <person name="Bennetzen J."/>
            <person name="Bezanilla M."/>
            <person name="Blankenship R."/>
            <person name="Cho S.H."/>
            <person name="Dutcher S."/>
            <person name="Estelle M."/>
            <person name="Fawcett J.A."/>
            <person name="Gundlach H."/>
            <person name="Hanada K."/>
            <person name="Heyl A."/>
            <person name="Hicks K.A."/>
            <person name="Hugh J."/>
            <person name="Lohr M."/>
            <person name="Mayer K."/>
            <person name="Melkozernov A."/>
            <person name="Murata T."/>
            <person name="Nelson D."/>
            <person name="Pils B."/>
            <person name="Prigge M."/>
            <person name="Reiss B."/>
            <person name="Renner T."/>
            <person name="Rombauts S."/>
            <person name="Rushton P."/>
            <person name="Sanderfoot A."/>
            <person name="Schween G."/>
            <person name="Shiu S.-H."/>
            <person name="Stueber K."/>
            <person name="Theodoulou F.L."/>
            <person name="Tu H."/>
            <person name="Van de Peer Y."/>
            <person name="Verrier P.J."/>
            <person name="Waters E."/>
            <person name="Wood A."/>
            <person name="Yang L."/>
            <person name="Cove D."/>
            <person name="Cuming A."/>
            <person name="Hasebe M."/>
            <person name="Lucas S."/>
            <person name="Mishler D.B."/>
            <person name="Reski R."/>
            <person name="Grigoriev I."/>
            <person name="Quatrano R.S."/>
            <person name="Boore J.L."/>
        </authorList>
    </citation>
    <scope>NUCLEOTIDE SEQUENCE [LARGE SCALE GENOMIC DNA]</scope>
    <source>
        <strain evidence="9 10">cv. Gransden 2004</strain>
    </source>
</reference>
<dbReference type="Pfam" id="PF00538">
    <property type="entry name" value="Linker_histone"/>
    <property type="match status" value="1"/>
</dbReference>
<dbReference type="PANTHER" id="PTHR11467:SF36">
    <property type="entry name" value="HISTONE 24-RELATED"/>
    <property type="match status" value="1"/>
</dbReference>
<dbReference type="EMBL" id="ABEU02000021">
    <property type="protein sequence ID" value="PNR31601.1"/>
    <property type="molecule type" value="Genomic_DNA"/>
</dbReference>
<dbReference type="GeneID" id="112274026"/>
<dbReference type="GO" id="GO:0045910">
    <property type="term" value="P:negative regulation of DNA recombination"/>
    <property type="evidence" value="ECO:0000318"/>
    <property type="project" value="GO_Central"/>
</dbReference>
<dbReference type="GO" id="GO:0006334">
    <property type="term" value="P:nucleosome assembly"/>
    <property type="evidence" value="ECO:0007669"/>
    <property type="project" value="InterPro"/>
</dbReference>
<dbReference type="OrthoDB" id="1110759at2759"/>
<keyword evidence="4" id="KW-0238">DNA-binding</keyword>
<feature type="region of interest" description="Disordered" evidence="6">
    <location>
        <begin position="174"/>
        <end position="205"/>
    </location>
</feature>
<dbReference type="STRING" id="3218.A0A2K1IQP4"/>
<gene>
    <name evidence="9" type="primary">LOC112274026</name>
    <name evidence="8" type="ORF">PHYPA_025722</name>
</gene>
<feature type="region of interest" description="Disordered" evidence="6">
    <location>
        <begin position="218"/>
        <end position="312"/>
    </location>
</feature>
<dbReference type="InterPro" id="IPR036388">
    <property type="entry name" value="WH-like_DNA-bd_sf"/>
</dbReference>
<dbReference type="InterPro" id="IPR005818">
    <property type="entry name" value="Histone_H1/H5_H15"/>
</dbReference>
<dbReference type="AlphaFoldDB" id="A0A2K1IQP4"/>
<reference evidence="9" key="3">
    <citation type="submission" date="2020-12" db="UniProtKB">
        <authorList>
            <consortium name="EnsemblPlants"/>
        </authorList>
    </citation>
    <scope>IDENTIFICATION</scope>
</reference>
<feature type="compositionally biased region" description="Basic and acidic residues" evidence="6">
    <location>
        <begin position="43"/>
        <end position="63"/>
    </location>
</feature>
<dbReference type="Gene3D" id="1.10.10.10">
    <property type="entry name" value="Winged helix-like DNA-binding domain superfamily/Winged helix DNA-binding domain"/>
    <property type="match status" value="1"/>
</dbReference>
<dbReference type="PANTHER" id="PTHR11467">
    <property type="entry name" value="HISTONE H1"/>
    <property type="match status" value="1"/>
</dbReference>
<evidence type="ECO:0000256" key="3">
    <source>
        <dbReference type="ARBA" id="ARBA00022454"/>
    </source>
</evidence>
<dbReference type="PaxDb" id="3218-PP1S27_179V6.1"/>
<dbReference type="PROSITE" id="PS51504">
    <property type="entry name" value="H15"/>
    <property type="match status" value="1"/>
</dbReference>
<accession>A0A2K1IQP4</accession>
<dbReference type="InterPro" id="IPR036390">
    <property type="entry name" value="WH_DNA-bd_sf"/>
</dbReference>
<keyword evidence="10" id="KW-1185">Reference proteome</keyword>
<evidence type="ECO:0000256" key="1">
    <source>
        <dbReference type="ARBA" id="ARBA00004123"/>
    </source>
</evidence>
<evidence type="ECO:0000256" key="4">
    <source>
        <dbReference type="ARBA" id="ARBA00023125"/>
    </source>
</evidence>
<evidence type="ECO:0000256" key="6">
    <source>
        <dbReference type="SAM" id="MobiDB-lite"/>
    </source>
</evidence>
<feature type="compositionally biased region" description="Low complexity" evidence="6">
    <location>
        <begin position="245"/>
        <end position="256"/>
    </location>
</feature>
<evidence type="ECO:0000313" key="8">
    <source>
        <dbReference type="EMBL" id="PNR31601.1"/>
    </source>
</evidence>
<dbReference type="SMART" id="SM00526">
    <property type="entry name" value="H15"/>
    <property type="match status" value="1"/>
</dbReference>
<dbReference type="GO" id="GO:0003690">
    <property type="term" value="F:double-stranded DNA binding"/>
    <property type="evidence" value="ECO:0000318"/>
    <property type="project" value="GO_Central"/>
</dbReference>
<dbReference type="Proteomes" id="UP000006727">
    <property type="component" value="Chromosome 21"/>
</dbReference>
<evidence type="ECO:0000313" key="10">
    <source>
        <dbReference type="Proteomes" id="UP000006727"/>
    </source>
</evidence>
<comment type="subcellular location">
    <subcellularLocation>
        <location evidence="2">Chromosome</location>
    </subcellularLocation>
    <subcellularLocation>
        <location evidence="1">Nucleus</location>
    </subcellularLocation>
</comment>
<evidence type="ECO:0000259" key="7">
    <source>
        <dbReference type="PROSITE" id="PS51504"/>
    </source>
</evidence>
<organism evidence="8">
    <name type="scientific">Physcomitrium patens</name>
    <name type="common">Spreading-leaved earth moss</name>
    <name type="synonym">Physcomitrella patens</name>
    <dbReference type="NCBI Taxonomy" id="3218"/>
    <lineage>
        <taxon>Eukaryota</taxon>
        <taxon>Viridiplantae</taxon>
        <taxon>Streptophyta</taxon>
        <taxon>Embryophyta</taxon>
        <taxon>Bryophyta</taxon>
        <taxon>Bryophytina</taxon>
        <taxon>Bryopsida</taxon>
        <taxon>Funariidae</taxon>
        <taxon>Funariales</taxon>
        <taxon>Funariaceae</taxon>
        <taxon>Physcomitrium</taxon>
    </lineage>
</organism>